<feature type="domain" description="PDZ" evidence="6">
    <location>
        <begin position="84"/>
        <end position="171"/>
    </location>
</feature>
<comment type="caution">
    <text evidence="7">The sequence shown here is derived from an EMBL/GenBank/DDBJ whole genome shotgun (WGS) entry which is preliminary data.</text>
</comment>
<comment type="similarity">
    <text evidence="1 5">Belongs to the peptidase S41A family.</text>
</comment>
<accession>A0A9D9J0Q0</accession>
<dbReference type="CDD" id="cd07560">
    <property type="entry name" value="Peptidase_S41_CPP"/>
    <property type="match status" value="1"/>
</dbReference>
<evidence type="ECO:0000313" key="8">
    <source>
        <dbReference type="Proteomes" id="UP000823750"/>
    </source>
</evidence>
<dbReference type="InterPro" id="IPR001478">
    <property type="entry name" value="PDZ"/>
</dbReference>
<reference evidence="7" key="2">
    <citation type="journal article" date="2021" name="PeerJ">
        <title>Extensive microbial diversity within the chicken gut microbiome revealed by metagenomics and culture.</title>
        <authorList>
            <person name="Gilroy R."/>
            <person name="Ravi A."/>
            <person name="Getino M."/>
            <person name="Pursley I."/>
            <person name="Horton D.L."/>
            <person name="Alikhan N.F."/>
            <person name="Baker D."/>
            <person name="Gharbi K."/>
            <person name="Hall N."/>
            <person name="Watson M."/>
            <person name="Adriaenssens E.M."/>
            <person name="Foster-Nyarko E."/>
            <person name="Jarju S."/>
            <person name="Secka A."/>
            <person name="Antonio M."/>
            <person name="Oren A."/>
            <person name="Chaudhuri R.R."/>
            <person name="La Ragione R."/>
            <person name="Hildebrand F."/>
            <person name="Pallen M.J."/>
        </authorList>
    </citation>
    <scope>NUCLEOTIDE SEQUENCE</scope>
    <source>
        <strain evidence="7">B2-16538</strain>
    </source>
</reference>
<evidence type="ECO:0000313" key="7">
    <source>
        <dbReference type="EMBL" id="MBO8484973.1"/>
    </source>
</evidence>
<dbReference type="EMBL" id="JADILX010000018">
    <property type="protein sequence ID" value="MBO8484973.1"/>
    <property type="molecule type" value="Genomic_DNA"/>
</dbReference>
<dbReference type="GO" id="GO:0006508">
    <property type="term" value="P:proteolysis"/>
    <property type="evidence" value="ECO:0007669"/>
    <property type="project" value="UniProtKB-KW"/>
</dbReference>
<dbReference type="InterPro" id="IPR029045">
    <property type="entry name" value="ClpP/crotonase-like_dom_sf"/>
</dbReference>
<dbReference type="Pfam" id="PF03572">
    <property type="entry name" value="Peptidase_S41"/>
    <property type="match status" value="1"/>
</dbReference>
<dbReference type="AlphaFoldDB" id="A0A9D9J0Q0"/>
<gene>
    <name evidence="7" type="ORF">IAB78_00920</name>
</gene>
<evidence type="ECO:0000259" key="6">
    <source>
        <dbReference type="PROSITE" id="PS50106"/>
    </source>
</evidence>
<dbReference type="Gene3D" id="3.90.226.10">
    <property type="entry name" value="2-enoyl-CoA Hydratase, Chain A, domain 1"/>
    <property type="match status" value="1"/>
</dbReference>
<dbReference type="SMART" id="SM00245">
    <property type="entry name" value="TSPc"/>
    <property type="match status" value="1"/>
</dbReference>
<keyword evidence="2 5" id="KW-0645">Protease</keyword>
<dbReference type="SUPFAM" id="SSF52096">
    <property type="entry name" value="ClpP/crotonase"/>
    <property type="match status" value="1"/>
</dbReference>
<evidence type="ECO:0000256" key="4">
    <source>
        <dbReference type="ARBA" id="ARBA00022825"/>
    </source>
</evidence>
<dbReference type="Gene3D" id="3.30.750.44">
    <property type="match status" value="1"/>
</dbReference>
<dbReference type="GO" id="GO:0008236">
    <property type="term" value="F:serine-type peptidase activity"/>
    <property type="evidence" value="ECO:0007669"/>
    <property type="project" value="UniProtKB-KW"/>
</dbReference>
<dbReference type="Proteomes" id="UP000823750">
    <property type="component" value="Unassembled WGS sequence"/>
</dbReference>
<dbReference type="Pfam" id="PF13180">
    <property type="entry name" value="PDZ_2"/>
    <property type="match status" value="1"/>
</dbReference>
<dbReference type="InterPro" id="IPR036034">
    <property type="entry name" value="PDZ_sf"/>
</dbReference>
<organism evidence="7 8">
    <name type="scientific">Candidatus Cryptobacteroides excrementavium</name>
    <dbReference type="NCBI Taxonomy" id="2840759"/>
    <lineage>
        <taxon>Bacteria</taxon>
        <taxon>Pseudomonadati</taxon>
        <taxon>Bacteroidota</taxon>
        <taxon>Bacteroidia</taxon>
        <taxon>Bacteroidales</taxon>
        <taxon>Candidatus Cryptobacteroides</taxon>
    </lineage>
</organism>
<dbReference type="PROSITE" id="PS50106">
    <property type="entry name" value="PDZ"/>
    <property type="match status" value="1"/>
</dbReference>
<dbReference type="InterPro" id="IPR005151">
    <property type="entry name" value="Tail-specific_protease"/>
</dbReference>
<dbReference type="NCBIfam" id="TIGR00225">
    <property type="entry name" value="prc"/>
    <property type="match status" value="1"/>
</dbReference>
<evidence type="ECO:0000256" key="2">
    <source>
        <dbReference type="ARBA" id="ARBA00022670"/>
    </source>
</evidence>
<keyword evidence="4 5" id="KW-0720">Serine protease</keyword>
<dbReference type="SMART" id="SM00228">
    <property type="entry name" value="PDZ"/>
    <property type="match status" value="1"/>
</dbReference>
<evidence type="ECO:0000256" key="1">
    <source>
        <dbReference type="ARBA" id="ARBA00009179"/>
    </source>
</evidence>
<dbReference type="Gene3D" id="2.30.42.10">
    <property type="match status" value="1"/>
</dbReference>
<dbReference type="PANTHER" id="PTHR32060">
    <property type="entry name" value="TAIL-SPECIFIC PROTEASE"/>
    <property type="match status" value="1"/>
</dbReference>
<evidence type="ECO:0000256" key="5">
    <source>
        <dbReference type="RuleBase" id="RU004404"/>
    </source>
</evidence>
<dbReference type="GO" id="GO:0004175">
    <property type="term" value="F:endopeptidase activity"/>
    <property type="evidence" value="ECO:0007669"/>
    <property type="project" value="TreeGrafter"/>
</dbReference>
<dbReference type="CDD" id="cd06782">
    <property type="entry name" value="cpPDZ_CPP-like"/>
    <property type="match status" value="1"/>
</dbReference>
<dbReference type="GO" id="GO:0030288">
    <property type="term" value="C:outer membrane-bounded periplasmic space"/>
    <property type="evidence" value="ECO:0007669"/>
    <property type="project" value="TreeGrafter"/>
</dbReference>
<name>A0A9D9J0Q0_9BACT</name>
<protein>
    <submittedName>
        <fullName evidence="7">S41 family peptidase</fullName>
    </submittedName>
</protein>
<keyword evidence="3 5" id="KW-0378">Hydrolase</keyword>
<proteinExistence type="inferred from homology"/>
<evidence type="ECO:0000256" key="3">
    <source>
        <dbReference type="ARBA" id="ARBA00022801"/>
    </source>
</evidence>
<dbReference type="GO" id="GO:0007165">
    <property type="term" value="P:signal transduction"/>
    <property type="evidence" value="ECO:0007669"/>
    <property type="project" value="TreeGrafter"/>
</dbReference>
<reference evidence="7" key="1">
    <citation type="submission" date="2020-10" db="EMBL/GenBank/DDBJ databases">
        <authorList>
            <person name="Gilroy R."/>
        </authorList>
    </citation>
    <scope>NUCLEOTIDE SEQUENCE</scope>
    <source>
        <strain evidence="7">B2-16538</strain>
    </source>
</reference>
<dbReference type="InterPro" id="IPR004447">
    <property type="entry name" value="Peptidase_S41A"/>
</dbReference>
<dbReference type="PANTHER" id="PTHR32060:SF30">
    <property type="entry name" value="CARBOXY-TERMINAL PROCESSING PROTEASE CTPA"/>
    <property type="match status" value="1"/>
</dbReference>
<sequence>MKKETLAIAVFGVVIGVLLSMTVYSVTGSSRKFDGDYDRWRKLNLILEQIQENYVDTLDMEKMTDAAVVAALSELDPHSVYLPPVDLEASETELAGNFDGIGIQFNVPNDTAIVLNVIPGGPSEKAGLMQGDRILKVDDRVIAGSRTPQDTMVGLMKGPSGTKVLITVNRDGTQIPFEITRGRIPVHCVDAAFMINDTTGYIRLSKFTRTTFREFSEAKDRLLSEGMTRLIFDLRGNTGGYFDQALLLCNEFLEKGAPIVYMEGLHRKRQDFEADGKGTLKEIGISVLTDESTASSSEIFSGAIQDNDRGVIVGRRTFGKGLVQEPVNFTDGSGIRLTVARFYTPSGRCIQKPYTDDYAYDIYERYAHGELTDADSMKVDRSVEYHTAGGRAVYGGGGIIPDLFVPMDTTRATDFFLKCNRKATQMRFASAMFDSHKAVLSRIDDFGSLKGYLDSLDLGGRFLEYAADVDGIIPGKGEWEKTEEYLLPQLYALVGRYSKLDDEAFYRFYITIDETIKAALNAPDTVRLDGIDQENSPA</sequence>
<dbReference type="SUPFAM" id="SSF50156">
    <property type="entry name" value="PDZ domain-like"/>
    <property type="match status" value="1"/>
</dbReference>